<dbReference type="PANTHER" id="PTHR10357">
    <property type="entry name" value="ALPHA-AMYLASE FAMILY MEMBER"/>
    <property type="match status" value="1"/>
</dbReference>
<dbReference type="InterPro" id="IPR017853">
    <property type="entry name" value="GH"/>
</dbReference>
<organism evidence="2 3">
    <name type="scientific">Actinophytocola xanthii</name>
    <dbReference type="NCBI Taxonomy" id="1912961"/>
    <lineage>
        <taxon>Bacteria</taxon>
        <taxon>Bacillati</taxon>
        <taxon>Actinomycetota</taxon>
        <taxon>Actinomycetes</taxon>
        <taxon>Pseudonocardiales</taxon>
        <taxon>Pseudonocardiaceae</taxon>
    </lineage>
</organism>
<dbReference type="STRING" id="1912961.BU204_07595"/>
<sequence length="539" mass="61235">MTGKRTATSDLWWKNAVIYCLDVQTFFDTNGDGCGDLVGLTERIDYLAGLGVTCLWLMPCYPSPERDDGYDISDFFTVDEKLGTLGDFAEMLRTAQDRGMRVIIDLVVNHTSHQHRWFRSARKGRDAPFHDYYVWQDEKPEASEQLVFPGEEVSNWAWDEDAGQWYFHRFYSEQPDLNTANPAVRDEIAKIGGFWLALGVTGYRIDAVPFLLEEAAGPESEHKDPHNLLRELSRYLSRRRGDAVLLGEVNLPYEQATEFFGTNGDELNMMFNFPLNQAMYLALARKDVAPIVKALKSMPEIPAECQWANFVRNHDELSLDKLSDSERAEVFEAFGPEEDMQLYGRGLRRRLPSMMDGDQARIRLVYSLMFSLPGTPTLFYGEEIGMVENLEIEGRLACRTPMQWTAGTHAGFSSAPDGARLCRPLPEDQSVNVTDQRRDPDSLLNWMERVIRRRKECPELGWGTVTVLTDKGAALVHRCDWDGATVVAAHNLGDKPAKITLPKDDGWTVLEDLLGTQDAKPGEQITLEPYGYRWLRPRS</sequence>
<protein>
    <submittedName>
        <fullName evidence="2">Trehalose synthase</fullName>
    </submittedName>
</protein>
<dbReference type="InterPro" id="IPR054049">
    <property type="entry name" value="SupH-like_C"/>
</dbReference>
<evidence type="ECO:0000313" key="2">
    <source>
        <dbReference type="EMBL" id="OLF18193.1"/>
    </source>
</evidence>
<dbReference type="Gene3D" id="2.60.40.1180">
    <property type="entry name" value="Golgi alpha-mannosidase II"/>
    <property type="match status" value="1"/>
</dbReference>
<dbReference type="GO" id="GO:0005975">
    <property type="term" value="P:carbohydrate metabolic process"/>
    <property type="evidence" value="ECO:0007669"/>
    <property type="project" value="InterPro"/>
</dbReference>
<comment type="caution">
    <text evidence="2">The sequence shown here is derived from an EMBL/GenBank/DDBJ whole genome shotgun (WGS) entry which is preliminary data.</text>
</comment>
<dbReference type="OrthoDB" id="9043248at2"/>
<dbReference type="Gene3D" id="3.90.400.10">
    <property type="entry name" value="Oligo-1,6-glucosidase, Domain 2"/>
    <property type="match status" value="1"/>
</dbReference>
<dbReference type="AlphaFoldDB" id="A0A1Q8CV11"/>
<reference evidence="2 3" key="1">
    <citation type="submission" date="2016-12" db="EMBL/GenBank/DDBJ databases">
        <title>The draft genome sequence of Actinophytocola sp. 11-183.</title>
        <authorList>
            <person name="Wang W."/>
            <person name="Yuan L."/>
        </authorList>
    </citation>
    <scope>NUCLEOTIDE SEQUENCE [LARGE SCALE GENOMIC DNA]</scope>
    <source>
        <strain evidence="2 3">11-183</strain>
    </source>
</reference>
<accession>A0A1Q8CV11</accession>
<dbReference type="SUPFAM" id="SSF51445">
    <property type="entry name" value="(Trans)glycosidases"/>
    <property type="match status" value="1"/>
</dbReference>
<proteinExistence type="predicted"/>
<dbReference type="InterPro" id="IPR045857">
    <property type="entry name" value="O16G_dom_2"/>
</dbReference>
<dbReference type="SMART" id="SM00642">
    <property type="entry name" value="Aamy"/>
    <property type="match status" value="1"/>
</dbReference>
<dbReference type="Gene3D" id="3.20.20.80">
    <property type="entry name" value="Glycosidases"/>
    <property type="match status" value="1"/>
</dbReference>
<dbReference type="Pfam" id="PF22157">
    <property type="entry name" value="SupH-like_C"/>
    <property type="match status" value="1"/>
</dbReference>
<evidence type="ECO:0000313" key="3">
    <source>
        <dbReference type="Proteomes" id="UP000185596"/>
    </source>
</evidence>
<dbReference type="InterPro" id="IPR013780">
    <property type="entry name" value="Glyco_hydro_b"/>
</dbReference>
<keyword evidence="3" id="KW-1185">Reference proteome</keyword>
<name>A0A1Q8CV11_9PSEU</name>
<dbReference type="SUPFAM" id="SSF51011">
    <property type="entry name" value="Glycosyl hydrolase domain"/>
    <property type="match status" value="1"/>
</dbReference>
<dbReference type="Pfam" id="PF00128">
    <property type="entry name" value="Alpha-amylase"/>
    <property type="match status" value="2"/>
</dbReference>
<dbReference type="PANTHER" id="PTHR10357:SF219">
    <property type="entry name" value="MALTOSE ALPHA-D-GLUCOSYLTRANSFERASE"/>
    <property type="match status" value="1"/>
</dbReference>
<dbReference type="Proteomes" id="UP000185596">
    <property type="component" value="Unassembled WGS sequence"/>
</dbReference>
<dbReference type="InterPro" id="IPR006047">
    <property type="entry name" value="GH13_cat_dom"/>
</dbReference>
<gene>
    <name evidence="2" type="ORF">BU204_07595</name>
</gene>
<dbReference type="CDD" id="cd11334">
    <property type="entry name" value="AmyAc_TreS"/>
    <property type="match status" value="1"/>
</dbReference>
<evidence type="ECO:0000259" key="1">
    <source>
        <dbReference type="SMART" id="SM00642"/>
    </source>
</evidence>
<dbReference type="EMBL" id="MSIE01000009">
    <property type="protein sequence ID" value="OLF18193.1"/>
    <property type="molecule type" value="Genomic_DNA"/>
</dbReference>
<dbReference type="RefSeq" id="WP_075124864.1">
    <property type="nucleotide sequence ID" value="NZ_MSIE01000009.1"/>
</dbReference>
<feature type="domain" description="Glycosyl hydrolase family 13 catalytic" evidence="1">
    <location>
        <begin position="20"/>
        <end position="420"/>
    </location>
</feature>